<dbReference type="PANTHER" id="PTHR43877">
    <property type="entry name" value="AMINOALKYLPHOSPHONATE N-ACETYLTRANSFERASE-RELATED-RELATED"/>
    <property type="match status" value="1"/>
</dbReference>
<accession>A0A1K2HIV0</accession>
<dbReference type="InterPro" id="IPR050832">
    <property type="entry name" value="Bact_Acetyltransf"/>
</dbReference>
<dbReference type="STRING" id="1121279.SAMN02745887_01957"/>
<organism evidence="4 5">
    <name type="scientific">Chitinimonas taiwanensis DSM 18899</name>
    <dbReference type="NCBI Taxonomy" id="1121279"/>
    <lineage>
        <taxon>Bacteria</taxon>
        <taxon>Pseudomonadati</taxon>
        <taxon>Pseudomonadota</taxon>
        <taxon>Betaproteobacteria</taxon>
        <taxon>Neisseriales</taxon>
        <taxon>Chitinibacteraceae</taxon>
        <taxon>Chitinimonas</taxon>
    </lineage>
</organism>
<evidence type="ECO:0000313" key="5">
    <source>
        <dbReference type="Proteomes" id="UP000186513"/>
    </source>
</evidence>
<dbReference type="GO" id="GO:0016747">
    <property type="term" value="F:acyltransferase activity, transferring groups other than amino-acyl groups"/>
    <property type="evidence" value="ECO:0007669"/>
    <property type="project" value="InterPro"/>
</dbReference>
<dbReference type="PROSITE" id="PS51186">
    <property type="entry name" value="GNAT"/>
    <property type="match status" value="1"/>
</dbReference>
<evidence type="ECO:0000259" key="3">
    <source>
        <dbReference type="PROSITE" id="PS51186"/>
    </source>
</evidence>
<dbReference type="Gene3D" id="3.40.630.30">
    <property type="match status" value="1"/>
</dbReference>
<keyword evidence="1 4" id="KW-0808">Transferase</keyword>
<dbReference type="Pfam" id="PF00583">
    <property type="entry name" value="Acetyltransf_1"/>
    <property type="match status" value="1"/>
</dbReference>
<evidence type="ECO:0000313" key="4">
    <source>
        <dbReference type="EMBL" id="SFZ76433.1"/>
    </source>
</evidence>
<proteinExistence type="predicted"/>
<dbReference type="InterPro" id="IPR000182">
    <property type="entry name" value="GNAT_dom"/>
</dbReference>
<dbReference type="EMBL" id="FPKR01000007">
    <property type="protein sequence ID" value="SFZ76433.1"/>
    <property type="molecule type" value="Genomic_DNA"/>
</dbReference>
<dbReference type="AlphaFoldDB" id="A0A1K2HIV0"/>
<feature type="domain" description="N-acetyltransferase" evidence="3">
    <location>
        <begin position="6"/>
        <end position="169"/>
    </location>
</feature>
<gene>
    <name evidence="4" type="ORF">SAMN02745887_01957</name>
</gene>
<dbReference type="SUPFAM" id="SSF55729">
    <property type="entry name" value="Acyl-CoA N-acyltransferases (Nat)"/>
    <property type="match status" value="1"/>
</dbReference>
<dbReference type="RefSeq" id="WP_072428474.1">
    <property type="nucleotide sequence ID" value="NZ_FPKR01000007.1"/>
</dbReference>
<name>A0A1K2HIV0_9NEIS</name>
<reference evidence="4 5" key="1">
    <citation type="submission" date="2016-11" db="EMBL/GenBank/DDBJ databases">
        <authorList>
            <person name="Jaros S."/>
            <person name="Januszkiewicz K."/>
            <person name="Wedrychowicz H."/>
        </authorList>
    </citation>
    <scope>NUCLEOTIDE SEQUENCE [LARGE SCALE GENOMIC DNA]</scope>
    <source>
        <strain evidence="4 5">DSM 18899</strain>
    </source>
</reference>
<sequence length="181" mass="19651">MPFSTAQIRPATRQDSPCLAALGQQVWLDTYAQDGIRPALATYVHQHFSPARFDLQVSSAQQRLWVAEAHGHLLGYLQLDLAAPCPVAGGGTVEISTLYVLRHAQGQGLGRRLLDAASQHAHGSSRAGLWLSVNATNLAAQAFYARQGFIQLGEIDFELDGVRHPNQLLYRGTQAGQGDRP</sequence>
<dbReference type="CDD" id="cd04301">
    <property type="entry name" value="NAT_SF"/>
    <property type="match status" value="1"/>
</dbReference>
<protein>
    <submittedName>
        <fullName evidence="4">Acetyltransferase (GNAT) domain-containing protein</fullName>
    </submittedName>
</protein>
<evidence type="ECO:0000256" key="2">
    <source>
        <dbReference type="ARBA" id="ARBA00023315"/>
    </source>
</evidence>
<dbReference type="OrthoDB" id="143110at2"/>
<dbReference type="InterPro" id="IPR016181">
    <property type="entry name" value="Acyl_CoA_acyltransferase"/>
</dbReference>
<evidence type="ECO:0000256" key="1">
    <source>
        <dbReference type="ARBA" id="ARBA00022679"/>
    </source>
</evidence>
<keyword evidence="2" id="KW-0012">Acyltransferase</keyword>
<keyword evidence="5" id="KW-1185">Reference proteome</keyword>
<dbReference type="Proteomes" id="UP000186513">
    <property type="component" value="Unassembled WGS sequence"/>
</dbReference>